<evidence type="ECO:0000256" key="2">
    <source>
        <dbReference type="ARBA" id="ARBA00022801"/>
    </source>
</evidence>
<dbReference type="Pfam" id="PF03167">
    <property type="entry name" value="UDG"/>
    <property type="match status" value="1"/>
</dbReference>
<reference evidence="5 6" key="1">
    <citation type="submission" date="2018-05" db="EMBL/GenBank/DDBJ databases">
        <title>Flavobacterium sp. strain IMCC34758, incomplete genome.</title>
        <authorList>
            <person name="Joung Y."/>
        </authorList>
    </citation>
    <scope>NUCLEOTIDE SEQUENCE [LARGE SCALE GENOMIC DNA]</scope>
    <source>
        <strain evidence="5 6">IMCC34758</strain>
    </source>
</reference>
<dbReference type="Proteomes" id="UP000247681">
    <property type="component" value="Unassembled WGS sequence"/>
</dbReference>
<keyword evidence="2" id="KW-0378">Hydrolase</keyword>
<sequence>MYKTALHPLIDNSSRILILGTMPGDQSIAKQQYYGNKGNHFWKIMFTIFEENYTTSYDDRKTFLKKHKIALWNVLASCIREGSSDSKITNESINDFVNFHIQYPNIKYVFFESKSAAKFYTKYSTPQIGISYYVLPSTSGLNAGTSFSQKVETWKILAEKAANPD</sequence>
<evidence type="ECO:0000256" key="1">
    <source>
        <dbReference type="ARBA" id="ARBA00022763"/>
    </source>
</evidence>
<evidence type="ECO:0000313" key="6">
    <source>
        <dbReference type="Proteomes" id="UP000247681"/>
    </source>
</evidence>
<keyword evidence="6" id="KW-1185">Reference proteome</keyword>
<dbReference type="GO" id="GO:0006285">
    <property type="term" value="P:base-excision repair, AP site formation"/>
    <property type="evidence" value="ECO:0007669"/>
    <property type="project" value="InterPro"/>
</dbReference>
<name>A0A2V4C8S0_9FLAO</name>
<dbReference type="EMBL" id="QJHL01000001">
    <property type="protein sequence ID" value="PXY46360.1"/>
    <property type="molecule type" value="Genomic_DNA"/>
</dbReference>
<gene>
    <name evidence="5" type="ORF">DMB68_04040</name>
</gene>
<dbReference type="PANTHER" id="PTHR12159">
    <property type="entry name" value="G/T AND G/U MISMATCH-SPECIFIC DNA GLYCOSYLASE"/>
    <property type="match status" value="1"/>
</dbReference>
<keyword evidence="3" id="KW-0234">DNA repair</keyword>
<dbReference type="OrthoDB" id="9799921at2"/>
<comment type="caution">
    <text evidence="5">The sequence shown here is derived from an EMBL/GenBank/DDBJ whole genome shotgun (WGS) entry which is preliminary data.</text>
</comment>
<dbReference type="RefSeq" id="WP_110345371.1">
    <property type="nucleotide sequence ID" value="NZ_QJHL01000001.1"/>
</dbReference>
<feature type="domain" description="Uracil-DNA glycosylase-like" evidence="4">
    <location>
        <begin position="7"/>
        <end position="158"/>
    </location>
</feature>
<proteinExistence type="predicted"/>
<dbReference type="NCBIfam" id="TIGR04274">
    <property type="entry name" value="hypoxanDNAglyco"/>
    <property type="match status" value="1"/>
</dbReference>
<dbReference type="CDD" id="cd10032">
    <property type="entry name" value="UDG-F6_HDG"/>
    <property type="match status" value="1"/>
</dbReference>
<dbReference type="InterPro" id="IPR005122">
    <property type="entry name" value="Uracil-DNA_glycosylase-like"/>
</dbReference>
<dbReference type="InterPro" id="IPR026353">
    <property type="entry name" value="Hypoxan-DNA_Glyclase"/>
</dbReference>
<protein>
    <submittedName>
        <fullName evidence="5">DNA-deoxyinosine glycosylase</fullName>
    </submittedName>
</protein>
<dbReference type="GO" id="GO:0008263">
    <property type="term" value="F:pyrimidine-specific mismatch base pair DNA N-glycosylase activity"/>
    <property type="evidence" value="ECO:0007669"/>
    <property type="project" value="TreeGrafter"/>
</dbReference>
<dbReference type="GO" id="GO:0004844">
    <property type="term" value="F:uracil DNA N-glycosylase activity"/>
    <property type="evidence" value="ECO:0007669"/>
    <property type="project" value="TreeGrafter"/>
</dbReference>
<dbReference type="Gene3D" id="3.40.470.10">
    <property type="entry name" value="Uracil-DNA glycosylase-like domain"/>
    <property type="match status" value="1"/>
</dbReference>
<organism evidence="5 6">
    <name type="scientific">Flavobacterium hydrophilum</name>
    <dbReference type="NCBI Taxonomy" id="2211445"/>
    <lineage>
        <taxon>Bacteria</taxon>
        <taxon>Pseudomonadati</taxon>
        <taxon>Bacteroidota</taxon>
        <taxon>Flavobacteriia</taxon>
        <taxon>Flavobacteriales</taxon>
        <taxon>Flavobacteriaceae</taxon>
        <taxon>Flavobacterium</taxon>
    </lineage>
</organism>
<keyword evidence="1" id="KW-0227">DNA damage</keyword>
<evidence type="ECO:0000313" key="5">
    <source>
        <dbReference type="EMBL" id="PXY46360.1"/>
    </source>
</evidence>
<dbReference type="AlphaFoldDB" id="A0A2V4C8S0"/>
<dbReference type="SMART" id="SM00987">
    <property type="entry name" value="UreE_C"/>
    <property type="match status" value="1"/>
</dbReference>
<evidence type="ECO:0000259" key="4">
    <source>
        <dbReference type="SMART" id="SM00986"/>
    </source>
</evidence>
<evidence type="ECO:0000256" key="3">
    <source>
        <dbReference type="ARBA" id="ARBA00023204"/>
    </source>
</evidence>
<dbReference type="InterPro" id="IPR015637">
    <property type="entry name" value="MUG/TDG"/>
</dbReference>
<dbReference type="PANTHER" id="PTHR12159:SF9">
    <property type="entry name" value="G_T MISMATCH-SPECIFIC THYMINE DNA GLYCOSYLASE"/>
    <property type="match status" value="1"/>
</dbReference>
<accession>A0A2V4C8S0</accession>
<dbReference type="InterPro" id="IPR036895">
    <property type="entry name" value="Uracil-DNA_glycosylase-like_sf"/>
</dbReference>
<dbReference type="SUPFAM" id="SSF52141">
    <property type="entry name" value="Uracil-DNA glycosylase-like"/>
    <property type="match status" value="1"/>
</dbReference>
<dbReference type="SMART" id="SM00986">
    <property type="entry name" value="UDG"/>
    <property type="match status" value="1"/>
</dbReference>